<dbReference type="Proteomes" id="UP000050384">
    <property type="component" value="Unassembled WGS sequence"/>
</dbReference>
<dbReference type="AlphaFoldDB" id="A0A0Q0J9R9"/>
<reference evidence="1 2" key="1">
    <citation type="submission" date="2015-09" db="EMBL/GenBank/DDBJ databases">
        <title>Genome announcement of multiple Pseudomonas syringae strains.</title>
        <authorList>
            <person name="Thakur S."/>
            <person name="Wang P.W."/>
            <person name="Gong Y."/>
            <person name="Weir B.S."/>
            <person name="Guttman D.S."/>
        </authorList>
    </citation>
    <scope>NUCLEOTIDE SEQUENCE [LARGE SCALE GENOMIC DNA]</scope>
    <source>
        <strain evidence="1 2">ICMP16929</strain>
    </source>
</reference>
<proteinExistence type="predicted"/>
<organism evidence="1 2">
    <name type="scientific">Pseudomonas syringae pv. spinaceae</name>
    <dbReference type="NCBI Taxonomy" id="264459"/>
    <lineage>
        <taxon>Bacteria</taxon>
        <taxon>Pseudomonadati</taxon>
        <taxon>Pseudomonadota</taxon>
        <taxon>Gammaproteobacteria</taxon>
        <taxon>Pseudomonadales</taxon>
        <taxon>Pseudomonadaceae</taxon>
        <taxon>Pseudomonas</taxon>
        <taxon>Pseudomonas syringae</taxon>
    </lineage>
</organism>
<evidence type="ECO:0000313" key="1">
    <source>
        <dbReference type="EMBL" id="KPZ10942.1"/>
    </source>
</evidence>
<protein>
    <submittedName>
        <fullName evidence="1">Putative transposase</fullName>
    </submittedName>
</protein>
<evidence type="ECO:0000313" key="2">
    <source>
        <dbReference type="Proteomes" id="UP000050384"/>
    </source>
</evidence>
<accession>A0A0Q0J9R9</accession>
<feature type="non-terminal residue" evidence="1">
    <location>
        <position position="1"/>
    </location>
</feature>
<comment type="caution">
    <text evidence="1">The sequence shown here is derived from an EMBL/GenBank/DDBJ whole genome shotgun (WGS) entry which is preliminary data.</text>
</comment>
<name>A0A0Q0J9R9_PSESX</name>
<dbReference type="PATRIC" id="fig|264459.3.peg.1008"/>
<sequence>SVDHYIGVTACNRNGLDLQSSHFSAGINCVYPSKQTEIICE</sequence>
<gene>
    <name evidence="1" type="ORF">ALO94_04857</name>
</gene>
<dbReference type="EMBL" id="LJRI01000161">
    <property type="protein sequence ID" value="KPZ10942.1"/>
    <property type="molecule type" value="Genomic_DNA"/>
</dbReference>